<dbReference type="Pfam" id="PF11079">
    <property type="entry name" value="YqhG"/>
    <property type="match status" value="1"/>
</dbReference>
<name>A0A084GWG2_METID</name>
<dbReference type="STRING" id="246786.GS18_0211145"/>
<protein>
    <recommendedName>
        <fullName evidence="3">YqhG</fullName>
    </recommendedName>
</protein>
<reference evidence="1 2" key="1">
    <citation type="journal article" date="2005" name="Int. J. Syst. Evol. Microbiol.">
        <title>Bacillus cibi sp. nov., isolated from jeotgal, a traditional Korean fermented seafood.</title>
        <authorList>
            <person name="Yoon J.H."/>
            <person name="Lee C.H."/>
            <person name="Oh T.K."/>
        </authorList>
    </citation>
    <scope>NUCLEOTIDE SEQUENCE [LARGE SCALE GENOMIC DNA]</scope>
    <source>
        <strain evidence="1 2">DSM 16189</strain>
    </source>
</reference>
<sequence>MQQQQISEFLETFFTANSCDITEKQPGYMTVQLTVDMDKELMNRPFYWTYLEKTGGVPNPMQLTLITDAKRAPADLKGEIMHFGAPRLHQIFRTAKKFGGHIRLYENPPNTGSSQSLHPWLGVNVMVSYQSDKKKDHLYSIGLHLISGAIIEDFQDHLENMALTPRIPDLCFTTSPMIKVQSGLLRIQNFIQAKFEQDDHSWADDARQRWNSDMMLLSHFYEDLEEKPESYHLEKEALKELYDPHIHVSITNGGLFYLSRTALA</sequence>
<evidence type="ECO:0000313" key="1">
    <source>
        <dbReference type="EMBL" id="KEZ51674.1"/>
    </source>
</evidence>
<accession>A0A084GWG2</accession>
<proteinExistence type="predicted"/>
<evidence type="ECO:0000313" key="2">
    <source>
        <dbReference type="Proteomes" id="UP000028549"/>
    </source>
</evidence>
<dbReference type="AlphaFoldDB" id="A0A084GWG2"/>
<keyword evidence="2" id="KW-1185">Reference proteome</keyword>
<dbReference type="Proteomes" id="UP000028549">
    <property type="component" value="Unassembled WGS sequence"/>
</dbReference>
<gene>
    <name evidence="1" type="ORF">GS18_0211145</name>
</gene>
<dbReference type="OrthoDB" id="2433584at2"/>
<dbReference type="EMBL" id="JNVC02000005">
    <property type="protein sequence ID" value="KEZ51674.1"/>
    <property type="molecule type" value="Genomic_DNA"/>
</dbReference>
<dbReference type="InterPro" id="IPR024562">
    <property type="entry name" value="YqhG"/>
</dbReference>
<evidence type="ECO:0008006" key="3">
    <source>
        <dbReference type="Google" id="ProtNLM"/>
    </source>
</evidence>
<comment type="caution">
    <text evidence="1">The sequence shown here is derived from an EMBL/GenBank/DDBJ whole genome shotgun (WGS) entry which is preliminary data.</text>
</comment>
<dbReference type="RefSeq" id="WP_035207111.1">
    <property type="nucleotide sequence ID" value="NZ_JNVC02000005.1"/>
</dbReference>
<organism evidence="1 2">
    <name type="scientific">Metabacillus indicus</name>
    <name type="common">Bacillus indicus</name>
    <dbReference type="NCBI Taxonomy" id="246786"/>
    <lineage>
        <taxon>Bacteria</taxon>
        <taxon>Bacillati</taxon>
        <taxon>Bacillota</taxon>
        <taxon>Bacilli</taxon>
        <taxon>Bacillales</taxon>
        <taxon>Bacillaceae</taxon>
        <taxon>Metabacillus</taxon>
    </lineage>
</organism>